<dbReference type="GO" id="GO:0008295">
    <property type="term" value="P:spermidine biosynthetic process"/>
    <property type="evidence" value="ECO:0007669"/>
    <property type="project" value="UniProtKB-UniRule"/>
</dbReference>
<dbReference type="Gene3D" id="2.30.140.10">
    <property type="entry name" value="Spermidine synthase, tetramerisation domain"/>
    <property type="match status" value="1"/>
</dbReference>
<sequence>MGFLAQKYLTEKDGQLWLTEDERENLKISYRIKNIIFEEQSPFQDIMIADSYDFGKMLVLDGVVQTTSVDGYIYNEMISHIPLCIHPDPKKVLIIGGGDCGVAREICRYHQVEQIEMVEIDETVVYASKTFLPEISGHLEDERVHFYYEDGVHFIKERAGEYDVIIIDSSDPVGPATALFEKEFYENIATALKDNGLMVCQSQSPIFHPATMKQSYERISEIFPTAMLYTAVVPTYPGGLWSFTIGTKKYQKLNPEICPTKETRYVNKSILSACFSLPQFLQQELERKSKPPV</sequence>
<dbReference type="NCBIfam" id="NF002010">
    <property type="entry name" value="PRK00811.1"/>
    <property type="match status" value="1"/>
</dbReference>
<evidence type="ECO:0000256" key="2">
    <source>
        <dbReference type="ARBA" id="ARBA00022679"/>
    </source>
</evidence>
<dbReference type="InterPro" id="IPR030374">
    <property type="entry name" value="PABS"/>
</dbReference>
<feature type="binding site" evidence="4">
    <location>
        <position position="99"/>
    </location>
    <ligand>
        <name>spermidine</name>
        <dbReference type="ChEBI" id="CHEBI:57834"/>
    </ligand>
</feature>
<dbReference type="EC" id="2.5.1.16" evidence="4"/>
<keyword evidence="2 4" id="KW-0808">Transferase</keyword>
<comment type="caution">
    <text evidence="9">The sequence shown here is derived from an EMBL/GenBank/DDBJ whole genome shotgun (WGS) entry which is preliminary data.</text>
</comment>
<evidence type="ECO:0000313" key="10">
    <source>
        <dbReference type="Proteomes" id="UP000682111"/>
    </source>
</evidence>
<feature type="domain" description="PABS" evidence="8">
    <location>
        <begin position="15"/>
        <end position="248"/>
    </location>
</feature>
<organism evidence="9 10">
    <name type="scientific">Robertmurraya siralis</name>
    <dbReference type="NCBI Taxonomy" id="77777"/>
    <lineage>
        <taxon>Bacteria</taxon>
        <taxon>Bacillati</taxon>
        <taxon>Bacillota</taxon>
        <taxon>Bacilli</taxon>
        <taxon>Bacillales</taxon>
        <taxon>Bacillaceae</taxon>
        <taxon>Robertmurraya</taxon>
    </lineage>
</organism>
<name>A0A919WME5_9BACI</name>
<dbReference type="NCBIfam" id="TIGR00417">
    <property type="entry name" value="speE"/>
    <property type="match status" value="1"/>
</dbReference>
<dbReference type="InterPro" id="IPR037163">
    <property type="entry name" value="Spermidine_synt_N_sf"/>
</dbReference>
<evidence type="ECO:0000313" key="9">
    <source>
        <dbReference type="EMBL" id="GIN64388.1"/>
    </source>
</evidence>
<keyword evidence="10" id="KW-1185">Reference proteome</keyword>
<feature type="binding site" evidence="4">
    <location>
        <position position="119"/>
    </location>
    <ligand>
        <name>S-methyl-5'-thioadenosine</name>
        <dbReference type="ChEBI" id="CHEBI:17509"/>
    </ligand>
</feature>
<feature type="binding site" evidence="4">
    <location>
        <begin position="168"/>
        <end position="171"/>
    </location>
    <ligand>
        <name>spermidine</name>
        <dbReference type="ChEBI" id="CHEBI:57834"/>
    </ligand>
</feature>
<dbReference type="Pfam" id="PF17284">
    <property type="entry name" value="Spermine_synt_N"/>
    <property type="match status" value="1"/>
</dbReference>
<dbReference type="EMBL" id="BORC01000014">
    <property type="protein sequence ID" value="GIN64388.1"/>
    <property type="molecule type" value="Genomic_DNA"/>
</dbReference>
<reference evidence="9" key="1">
    <citation type="submission" date="2021-03" db="EMBL/GenBank/DDBJ databases">
        <title>Antimicrobial resistance genes in bacteria isolated from Japanese honey, and their potential for conferring macrolide and lincosamide resistance in the American foulbrood pathogen Paenibacillus larvae.</title>
        <authorList>
            <person name="Okamoto M."/>
            <person name="Kumagai M."/>
            <person name="Kanamori H."/>
            <person name="Takamatsu D."/>
        </authorList>
    </citation>
    <scope>NUCLEOTIDE SEQUENCE</scope>
    <source>
        <strain evidence="9">J27TS8</strain>
    </source>
</reference>
<dbReference type="GO" id="GO:0005829">
    <property type="term" value="C:cytosol"/>
    <property type="evidence" value="ECO:0007669"/>
    <property type="project" value="TreeGrafter"/>
</dbReference>
<dbReference type="AlphaFoldDB" id="A0A919WME5"/>
<dbReference type="Proteomes" id="UP000682111">
    <property type="component" value="Unassembled WGS sequence"/>
</dbReference>
<gene>
    <name evidence="4" type="primary">speE</name>
    <name evidence="9" type="ORF">J27TS8_43810</name>
</gene>
<comment type="similarity">
    <text evidence="1 4 6">Belongs to the spermidine/spermine synthase family.</text>
</comment>
<dbReference type="HAMAP" id="MF_00198">
    <property type="entry name" value="Spermidine_synth"/>
    <property type="match status" value="1"/>
</dbReference>
<dbReference type="RefSeq" id="WP_212934488.1">
    <property type="nucleotide sequence ID" value="NZ_BORC01000014.1"/>
</dbReference>
<dbReference type="PANTHER" id="PTHR11558:SF11">
    <property type="entry name" value="SPERMIDINE SYNTHASE"/>
    <property type="match status" value="1"/>
</dbReference>
<dbReference type="Pfam" id="PF01564">
    <property type="entry name" value="Spermine_synth"/>
    <property type="match status" value="1"/>
</dbReference>
<dbReference type="SUPFAM" id="SSF53335">
    <property type="entry name" value="S-adenosyl-L-methionine-dependent methyltransferases"/>
    <property type="match status" value="1"/>
</dbReference>
<comment type="function">
    <text evidence="4">Catalyzes the irreversible transfer of a propylamine group from the amino donor S-adenosylmethioninamine (decarboxy-AdoMet) to putrescine (1,4-diaminobutane) to yield spermidine.</text>
</comment>
<feature type="active site" description="Proton acceptor" evidence="4 5">
    <location>
        <position position="168"/>
    </location>
</feature>
<comment type="pathway">
    <text evidence="4">Amine and polyamine biosynthesis; spermidine biosynthesis; spermidine from putrescine: step 1/1.</text>
</comment>
<evidence type="ECO:0000256" key="1">
    <source>
        <dbReference type="ARBA" id="ARBA00007867"/>
    </source>
</evidence>
<dbReference type="InterPro" id="IPR030373">
    <property type="entry name" value="PABS_CS"/>
</dbReference>
<evidence type="ECO:0000259" key="8">
    <source>
        <dbReference type="PROSITE" id="PS51006"/>
    </source>
</evidence>
<accession>A0A919WME5</accession>
<feature type="binding site" evidence="4">
    <location>
        <position position="44"/>
    </location>
    <ligand>
        <name>S-methyl-5'-thioadenosine</name>
        <dbReference type="ChEBI" id="CHEBI:17509"/>
    </ligand>
</feature>
<keyword evidence="4 7" id="KW-0745">Spermidine biosynthesis</keyword>
<comment type="subunit">
    <text evidence="4">Homodimer or homotetramer.</text>
</comment>
<proteinExistence type="inferred from homology"/>
<dbReference type="PROSITE" id="PS51006">
    <property type="entry name" value="PABS_2"/>
    <property type="match status" value="1"/>
</dbReference>
<dbReference type="InterPro" id="IPR035246">
    <property type="entry name" value="Spermidine_synt_N"/>
</dbReference>
<comment type="caution">
    <text evidence="4">Lacks conserved residue(s) required for the propagation of feature annotation.</text>
</comment>
<feature type="binding site" evidence="4">
    <location>
        <position position="175"/>
    </location>
    <ligand>
        <name>S-methyl-5'-thioadenosine</name>
        <dbReference type="ChEBI" id="CHEBI:17509"/>
    </ligand>
</feature>
<evidence type="ECO:0000256" key="6">
    <source>
        <dbReference type="RuleBase" id="RU003836"/>
    </source>
</evidence>
<dbReference type="PANTHER" id="PTHR11558">
    <property type="entry name" value="SPERMIDINE/SPERMINE SYNTHASE"/>
    <property type="match status" value="1"/>
</dbReference>
<dbReference type="CDD" id="cd02440">
    <property type="entry name" value="AdoMet_MTases"/>
    <property type="match status" value="1"/>
</dbReference>
<protein>
    <recommendedName>
        <fullName evidence="4">Polyamine aminopropyltransferase</fullName>
    </recommendedName>
    <alternativeName>
        <fullName evidence="4">Putrescine aminopropyltransferase</fullName>
        <shortName evidence="4">PAPT</shortName>
    </alternativeName>
    <alternativeName>
        <fullName evidence="4">Spermidine synthase</fullName>
        <shortName evidence="4">SPDS</shortName>
        <shortName evidence="4">SPDSY</shortName>
        <ecNumber evidence="4">2.5.1.16</ecNumber>
    </alternativeName>
</protein>
<evidence type="ECO:0000256" key="4">
    <source>
        <dbReference type="HAMAP-Rule" id="MF_00198"/>
    </source>
</evidence>
<comment type="catalytic activity">
    <reaction evidence="4 7">
        <text>S-adenosyl 3-(methylsulfanyl)propylamine + putrescine = S-methyl-5'-thioadenosine + spermidine + H(+)</text>
        <dbReference type="Rhea" id="RHEA:12721"/>
        <dbReference type="ChEBI" id="CHEBI:15378"/>
        <dbReference type="ChEBI" id="CHEBI:17509"/>
        <dbReference type="ChEBI" id="CHEBI:57443"/>
        <dbReference type="ChEBI" id="CHEBI:57834"/>
        <dbReference type="ChEBI" id="CHEBI:326268"/>
        <dbReference type="EC" id="2.5.1.16"/>
    </reaction>
</comment>
<dbReference type="Gene3D" id="3.40.50.150">
    <property type="entry name" value="Vaccinia Virus protein VP39"/>
    <property type="match status" value="1"/>
</dbReference>
<dbReference type="InterPro" id="IPR029063">
    <property type="entry name" value="SAM-dependent_MTases_sf"/>
</dbReference>
<keyword evidence="3 4" id="KW-0620">Polyamine biosynthesis</keyword>
<dbReference type="GO" id="GO:0004766">
    <property type="term" value="F:spermidine synthase activity"/>
    <property type="evidence" value="ECO:0007669"/>
    <property type="project" value="UniProtKB-UniRule"/>
</dbReference>
<dbReference type="PROSITE" id="PS01330">
    <property type="entry name" value="PABS_1"/>
    <property type="match status" value="1"/>
</dbReference>
<evidence type="ECO:0000256" key="7">
    <source>
        <dbReference type="RuleBase" id="RU003837"/>
    </source>
</evidence>
<evidence type="ECO:0000256" key="3">
    <source>
        <dbReference type="ARBA" id="ARBA00023115"/>
    </source>
</evidence>
<feature type="binding site" evidence="4">
    <location>
        <begin position="150"/>
        <end position="151"/>
    </location>
    <ligand>
        <name>S-methyl-5'-thioadenosine</name>
        <dbReference type="ChEBI" id="CHEBI:17509"/>
    </ligand>
</feature>
<dbReference type="InterPro" id="IPR001045">
    <property type="entry name" value="Spermi_synthase"/>
</dbReference>
<evidence type="ECO:0000256" key="5">
    <source>
        <dbReference type="PROSITE-ProRule" id="PRU00354"/>
    </source>
</evidence>